<keyword evidence="3" id="KW-1185">Reference proteome</keyword>
<sequence length="70" mass="8432">MSAPRRASLRRRSGAVPFPTRDRRRKKRKIRDQEPSAWSYFNQRWSRRPTKPQTRPGGPISRVWKEKLSK</sequence>
<gene>
    <name evidence="2" type="ORF">U9M48_044992</name>
</gene>
<evidence type="ECO:0000313" key="3">
    <source>
        <dbReference type="Proteomes" id="UP001341281"/>
    </source>
</evidence>
<protein>
    <submittedName>
        <fullName evidence="2">Uncharacterized protein</fullName>
    </submittedName>
</protein>
<dbReference type="AlphaFoldDB" id="A0AAQ3XK19"/>
<organism evidence="2 3">
    <name type="scientific">Paspalum notatum var. saurae</name>
    <dbReference type="NCBI Taxonomy" id="547442"/>
    <lineage>
        <taxon>Eukaryota</taxon>
        <taxon>Viridiplantae</taxon>
        <taxon>Streptophyta</taxon>
        <taxon>Embryophyta</taxon>
        <taxon>Tracheophyta</taxon>
        <taxon>Spermatophyta</taxon>
        <taxon>Magnoliopsida</taxon>
        <taxon>Liliopsida</taxon>
        <taxon>Poales</taxon>
        <taxon>Poaceae</taxon>
        <taxon>PACMAD clade</taxon>
        <taxon>Panicoideae</taxon>
        <taxon>Andropogonodae</taxon>
        <taxon>Paspaleae</taxon>
        <taxon>Paspalinae</taxon>
        <taxon>Paspalum</taxon>
    </lineage>
</organism>
<dbReference type="EMBL" id="CP144754">
    <property type="protein sequence ID" value="WVZ99732.1"/>
    <property type="molecule type" value="Genomic_DNA"/>
</dbReference>
<proteinExistence type="predicted"/>
<accession>A0AAQ3XK19</accession>
<reference evidence="2 3" key="1">
    <citation type="submission" date="2024-02" db="EMBL/GenBank/DDBJ databases">
        <title>High-quality chromosome-scale genome assembly of Pensacola bahiagrass (Paspalum notatum Flugge var. saurae).</title>
        <authorList>
            <person name="Vega J.M."/>
            <person name="Podio M."/>
            <person name="Orjuela J."/>
            <person name="Siena L.A."/>
            <person name="Pessino S.C."/>
            <person name="Combes M.C."/>
            <person name="Mariac C."/>
            <person name="Albertini E."/>
            <person name="Pupilli F."/>
            <person name="Ortiz J.P.A."/>
            <person name="Leblanc O."/>
        </authorList>
    </citation>
    <scope>NUCLEOTIDE SEQUENCE [LARGE SCALE GENOMIC DNA]</scope>
    <source>
        <strain evidence="2">R1</strain>
        <tissue evidence="2">Leaf</tissue>
    </source>
</reference>
<name>A0AAQ3XK19_PASNO</name>
<feature type="region of interest" description="Disordered" evidence="1">
    <location>
        <begin position="1"/>
        <end position="70"/>
    </location>
</feature>
<evidence type="ECO:0000313" key="2">
    <source>
        <dbReference type="EMBL" id="WVZ99732.1"/>
    </source>
</evidence>
<dbReference type="Proteomes" id="UP001341281">
    <property type="component" value="Chromosome 10"/>
</dbReference>
<evidence type="ECO:0000256" key="1">
    <source>
        <dbReference type="SAM" id="MobiDB-lite"/>
    </source>
</evidence>